<dbReference type="SUPFAM" id="SSF51004">
    <property type="entry name" value="C-terminal (heme d1) domain of cytochrome cd1-nitrite reductase"/>
    <property type="match status" value="1"/>
</dbReference>
<name>A0ABV6JUE2_9PROT</name>
<proteinExistence type="predicted"/>
<dbReference type="PANTHER" id="PTHR47197">
    <property type="entry name" value="PROTEIN NIRF"/>
    <property type="match status" value="1"/>
</dbReference>
<sequence length="339" mass="35953">MALGTLLLPTLSLAAEGVSRGAAAQTTVASGGDTLLLVEKVASKLVFLDPDTGDRRAEVALPQFPHEFVVDRANRHAFVAHYGLESSDKVGEGGTDVVVVDLLERRVVHSLECAPFNRLHGIGLDEKGRLTVLSEEKGVLVSFDDPVGAKQPSAAANTGGIKTHLFSLSRDGERAWVTGLLSNTVSLIRPRDASVAPVVTRVGTFPEGNCLSPDEKTLYVGNRRSGSVTMLDADTLKVRATREVGGDPVRLYAMADGRLLLLNLAGESASLLKPDMSNIWTMKLGAKPAGASLHPTAARAFISLASDEVLTVDLETQRVERRFKTGAGADVTRWLPAAG</sequence>
<dbReference type="NCBIfam" id="TIGR02276">
    <property type="entry name" value="beta_rpt_yvtn"/>
    <property type="match status" value="1"/>
</dbReference>
<reference evidence="1 2" key="1">
    <citation type="submission" date="2024-09" db="EMBL/GenBank/DDBJ databases">
        <authorList>
            <person name="Sun Q."/>
            <person name="Mori K."/>
        </authorList>
    </citation>
    <scope>NUCLEOTIDE SEQUENCE [LARGE SCALE GENOMIC DNA]</scope>
    <source>
        <strain evidence="1 2">TBRC 5777</strain>
    </source>
</reference>
<dbReference type="PANTHER" id="PTHR47197:SF3">
    <property type="entry name" value="DIHYDRO-HEME D1 DEHYDROGENASE"/>
    <property type="match status" value="1"/>
</dbReference>
<dbReference type="RefSeq" id="WP_377044694.1">
    <property type="nucleotide sequence ID" value="NZ_JBHLUN010000008.1"/>
</dbReference>
<dbReference type="EMBL" id="JBHLUN010000008">
    <property type="protein sequence ID" value="MFC0408940.1"/>
    <property type="molecule type" value="Genomic_DNA"/>
</dbReference>
<evidence type="ECO:0000313" key="2">
    <source>
        <dbReference type="Proteomes" id="UP001589865"/>
    </source>
</evidence>
<organism evidence="1 2">
    <name type="scientific">Roseomonas elaeocarpi</name>
    <dbReference type="NCBI Taxonomy" id="907779"/>
    <lineage>
        <taxon>Bacteria</taxon>
        <taxon>Pseudomonadati</taxon>
        <taxon>Pseudomonadota</taxon>
        <taxon>Alphaproteobacteria</taxon>
        <taxon>Acetobacterales</taxon>
        <taxon>Roseomonadaceae</taxon>
        <taxon>Roseomonas</taxon>
    </lineage>
</organism>
<dbReference type="InterPro" id="IPR015943">
    <property type="entry name" value="WD40/YVTN_repeat-like_dom_sf"/>
</dbReference>
<dbReference type="InterPro" id="IPR051200">
    <property type="entry name" value="Host-pathogen_enzymatic-act"/>
</dbReference>
<evidence type="ECO:0000313" key="1">
    <source>
        <dbReference type="EMBL" id="MFC0408940.1"/>
    </source>
</evidence>
<accession>A0ABV6JUE2</accession>
<dbReference type="InterPro" id="IPR011964">
    <property type="entry name" value="YVTN_b-propeller_repeat"/>
</dbReference>
<gene>
    <name evidence="1" type="ORF">ACFFGY_11800</name>
</gene>
<keyword evidence="2" id="KW-1185">Reference proteome</keyword>
<protein>
    <submittedName>
        <fullName evidence="1">YncE family protein</fullName>
    </submittedName>
</protein>
<dbReference type="Proteomes" id="UP001589865">
    <property type="component" value="Unassembled WGS sequence"/>
</dbReference>
<comment type="caution">
    <text evidence="1">The sequence shown here is derived from an EMBL/GenBank/DDBJ whole genome shotgun (WGS) entry which is preliminary data.</text>
</comment>
<dbReference type="Gene3D" id="2.130.10.10">
    <property type="entry name" value="YVTN repeat-like/Quinoprotein amine dehydrogenase"/>
    <property type="match status" value="1"/>
</dbReference>
<dbReference type="InterPro" id="IPR011048">
    <property type="entry name" value="Haem_d1_sf"/>
</dbReference>